<evidence type="ECO:0000256" key="8">
    <source>
        <dbReference type="SAM" id="MobiDB-lite"/>
    </source>
</evidence>
<dbReference type="PROSITE" id="PS00039">
    <property type="entry name" value="DEAD_ATP_HELICASE"/>
    <property type="match status" value="1"/>
</dbReference>
<dbReference type="PANTHER" id="PTHR47959:SF13">
    <property type="entry name" value="ATP-DEPENDENT RNA HELICASE RHLE"/>
    <property type="match status" value="1"/>
</dbReference>
<sequence length="446" mass="49544">MSFADLGLSDELLQAVEAAGYTEPTPIQAQAIPPVLMMKDLIGIAQTGTGKTASFVLPMIDILAHGRRRALMPRSLILEPTRELAAQVAENFEKYGKNHDLKMALLIGGVQMGDQLKALAGGVDVLIATPGRLMDLFERGKIMLTGCELLVIDEADRMLDMGFIPDIETICSKLPVNRQTMLFSATMPPVIKKLADRFLSNPKYIEVARPATTNTNIAQHKVAVNARKKREVLRQLLRTDDVSTAIVFCNRKTTVRELATSLKRHGFAAGEIHGDMDQPARLAELERFKAGDINILCASDVAARGLDVKGVSHVFNFDTPWHPDDYVHRIGRTGRGGATGRAFTFVAPEDAEAIENVEKLTGGKIPVYELQFEEAEAPREEKPRREPREKTRRESGERTREERAPRRDARSEEPRKERRPRRAEPEPEDDGWNGPVPEFLSVSALA</sequence>
<evidence type="ECO:0000259" key="11">
    <source>
        <dbReference type="PROSITE" id="PS51195"/>
    </source>
</evidence>
<evidence type="ECO:0000256" key="6">
    <source>
        <dbReference type="PROSITE-ProRule" id="PRU00552"/>
    </source>
</evidence>
<dbReference type="CDD" id="cd18787">
    <property type="entry name" value="SF2_C_DEAD"/>
    <property type="match status" value="1"/>
</dbReference>
<feature type="domain" description="DEAD-box RNA helicase Q" evidence="11">
    <location>
        <begin position="1"/>
        <end position="29"/>
    </location>
</feature>
<dbReference type="InterPro" id="IPR044742">
    <property type="entry name" value="DEAD/DEAH_RhlB"/>
</dbReference>
<feature type="domain" description="Helicase ATP-binding" evidence="9">
    <location>
        <begin position="32"/>
        <end position="205"/>
    </location>
</feature>
<dbReference type="InterPro" id="IPR014014">
    <property type="entry name" value="RNA_helicase_DEAD_Q_motif"/>
</dbReference>
<accession>A0ABT0AW64</accession>
<feature type="compositionally biased region" description="Basic and acidic residues" evidence="8">
    <location>
        <begin position="376"/>
        <end position="416"/>
    </location>
</feature>
<protein>
    <submittedName>
        <fullName evidence="12">DEAD/DEAH box helicase</fullName>
    </submittedName>
</protein>
<evidence type="ECO:0000256" key="2">
    <source>
        <dbReference type="ARBA" id="ARBA00022801"/>
    </source>
</evidence>
<dbReference type="Gene3D" id="3.40.50.300">
    <property type="entry name" value="P-loop containing nucleotide triphosphate hydrolases"/>
    <property type="match status" value="2"/>
</dbReference>
<dbReference type="InterPro" id="IPR014001">
    <property type="entry name" value="Helicase_ATP-bd"/>
</dbReference>
<proteinExistence type="inferred from homology"/>
<gene>
    <name evidence="12" type="ORF">MTR64_00680</name>
</gene>
<dbReference type="InterPro" id="IPR000629">
    <property type="entry name" value="RNA-helicase_DEAD-box_CS"/>
</dbReference>
<dbReference type="SMART" id="SM00490">
    <property type="entry name" value="HELICc"/>
    <property type="match status" value="1"/>
</dbReference>
<keyword evidence="3 7" id="KW-0347">Helicase</keyword>
<dbReference type="InterPro" id="IPR050079">
    <property type="entry name" value="DEAD_box_RNA_helicase"/>
</dbReference>
<comment type="caution">
    <text evidence="12">The sequence shown here is derived from an EMBL/GenBank/DDBJ whole genome shotgun (WGS) entry which is preliminary data.</text>
</comment>
<evidence type="ECO:0000256" key="4">
    <source>
        <dbReference type="ARBA" id="ARBA00022840"/>
    </source>
</evidence>
<keyword evidence="4 7" id="KW-0067">ATP-binding</keyword>
<dbReference type="SMART" id="SM00487">
    <property type="entry name" value="DEXDc"/>
    <property type="match status" value="1"/>
</dbReference>
<dbReference type="EMBL" id="JALHLE010000001">
    <property type="protein sequence ID" value="MCJ2177068.1"/>
    <property type="molecule type" value="Genomic_DNA"/>
</dbReference>
<comment type="similarity">
    <text evidence="5 7">Belongs to the DEAD box helicase family.</text>
</comment>
<dbReference type="GO" id="GO:0004386">
    <property type="term" value="F:helicase activity"/>
    <property type="evidence" value="ECO:0007669"/>
    <property type="project" value="UniProtKB-KW"/>
</dbReference>
<evidence type="ECO:0000259" key="9">
    <source>
        <dbReference type="PROSITE" id="PS51192"/>
    </source>
</evidence>
<dbReference type="Pfam" id="PF00271">
    <property type="entry name" value="Helicase_C"/>
    <property type="match status" value="1"/>
</dbReference>
<feature type="domain" description="Helicase C-terminal" evidence="10">
    <location>
        <begin position="232"/>
        <end position="376"/>
    </location>
</feature>
<dbReference type="PROSITE" id="PS51194">
    <property type="entry name" value="HELICASE_CTER"/>
    <property type="match status" value="1"/>
</dbReference>
<reference evidence="12" key="1">
    <citation type="submission" date="2022-03" db="EMBL/GenBank/DDBJ databases">
        <title>Identification of a novel bacterium isolated from mangrove sediments.</title>
        <authorList>
            <person name="Pan X."/>
        </authorList>
    </citation>
    <scope>NUCLEOTIDE SEQUENCE</scope>
    <source>
        <strain evidence="12">B2580</strain>
    </source>
</reference>
<organism evidence="12 13">
    <name type="scientific">Novosphingobium album</name>
    <name type="common">ex Hu et al. 2023</name>
    <dbReference type="NCBI Taxonomy" id="2930093"/>
    <lineage>
        <taxon>Bacteria</taxon>
        <taxon>Pseudomonadati</taxon>
        <taxon>Pseudomonadota</taxon>
        <taxon>Alphaproteobacteria</taxon>
        <taxon>Sphingomonadales</taxon>
        <taxon>Sphingomonadaceae</taxon>
        <taxon>Novosphingobium</taxon>
    </lineage>
</organism>
<keyword evidence="2 7" id="KW-0378">Hydrolase</keyword>
<dbReference type="RefSeq" id="WP_243989779.1">
    <property type="nucleotide sequence ID" value="NZ_JALHLE010000001.1"/>
</dbReference>
<feature type="short sequence motif" description="Q motif" evidence="6">
    <location>
        <begin position="1"/>
        <end position="29"/>
    </location>
</feature>
<dbReference type="PROSITE" id="PS51192">
    <property type="entry name" value="HELICASE_ATP_BIND_1"/>
    <property type="match status" value="1"/>
</dbReference>
<dbReference type="InterPro" id="IPR011545">
    <property type="entry name" value="DEAD/DEAH_box_helicase_dom"/>
</dbReference>
<dbReference type="PANTHER" id="PTHR47959">
    <property type="entry name" value="ATP-DEPENDENT RNA HELICASE RHLE-RELATED"/>
    <property type="match status" value="1"/>
</dbReference>
<dbReference type="Pfam" id="PF00270">
    <property type="entry name" value="DEAD"/>
    <property type="match status" value="1"/>
</dbReference>
<name>A0ABT0AW64_9SPHN</name>
<evidence type="ECO:0000256" key="5">
    <source>
        <dbReference type="ARBA" id="ARBA00038437"/>
    </source>
</evidence>
<dbReference type="SUPFAM" id="SSF52540">
    <property type="entry name" value="P-loop containing nucleoside triphosphate hydrolases"/>
    <property type="match status" value="1"/>
</dbReference>
<evidence type="ECO:0000259" key="10">
    <source>
        <dbReference type="PROSITE" id="PS51194"/>
    </source>
</evidence>
<keyword evidence="1 7" id="KW-0547">Nucleotide-binding</keyword>
<evidence type="ECO:0000313" key="13">
    <source>
        <dbReference type="Proteomes" id="UP001162880"/>
    </source>
</evidence>
<keyword evidence="13" id="KW-1185">Reference proteome</keyword>
<dbReference type="Proteomes" id="UP001162880">
    <property type="component" value="Unassembled WGS sequence"/>
</dbReference>
<evidence type="ECO:0000256" key="3">
    <source>
        <dbReference type="ARBA" id="ARBA00022806"/>
    </source>
</evidence>
<feature type="region of interest" description="Disordered" evidence="8">
    <location>
        <begin position="371"/>
        <end position="446"/>
    </location>
</feature>
<dbReference type="InterPro" id="IPR001650">
    <property type="entry name" value="Helicase_C-like"/>
</dbReference>
<dbReference type="PROSITE" id="PS51195">
    <property type="entry name" value="Q_MOTIF"/>
    <property type="match status" value="1"/>
</dbReference>
<evidence type="ECO:0000313" key="12">
    <source>
        <dbReference type="EMBL" id="MCJ2177068.1"/>
    </source>
</evidence>
<dbReference type="CDD" id="cd00268">
    <property type="entry name" value="DEADc"/>
    <property type="match status" value="1"/>
</dbReference>
<dbReference type="InterPro" id="IPR027417">
    <property type="entry name" value="P-loop_NTPase"/>
</dbReference>
<evidence type="ECO:0000256" key="7">
    <source>
        <dbReference type="RuleBase" id="RU000492"/>
    </source>
</evidence>
<evidence type="ECO:0000256" key="1">
    <source>
        <dbReference type="ARBA" id="ARBA00022741"/>
    </source>
</evidence>